<dbReference type="GO" id="GO:0003723">
    <property type="term" value="F:RNA binding"/>
    <property type="evidence" value="ECO:0007669"/>
    <property type="project" value="UniProtKB-UniRule"/>
</dbReference>
<keyword evidence="3" id="KW-0812">Transmembrane</keyword>
<dbReference type="GeneTree" id="ENSGT00390000006788"/>
<name>A0A671UPK6_SPAAU</name>
<dbReference type="PROSITE" id="PS50102">
    <property type="entry name" value="RRM"/>
    <property type="match status" value="1"/>
</dbReference>
<dbReference type="Proteomes" id="UP000472265">
    <property type="component" value="Chromosome 19"/>
</dbReference>
<gene>
    <name evidence="5" type="primary">ENOX1</name>
    <name evidence="5" type="synonym">enox1</name>
</gene>
<proteinExistence type="predicted"/>
<dbReference type="Ensembl" id="ENSSAUT00010016804.1">
    <property type="protein sequence ID" value="ENSSAUP00010015853.1"/>
    <property type="gene ID" value="ENSSAUG00010007330.1"/>
</dbReference>
<dbReference type="PANTHER" id="PTHR16001:SF6">
    <property type="entry name" value="ECTO-NOX DISULFIDE-THIOL EXCHANGER 1"/>
    <property type="match status" value="1"/>
</dbReference>
<dbReference type="InterPro" id="IPR000504">
    <property type="entry name" value="RRM_dom"/>
</dbReference>
<feature type="domain" description="RRM" evidence="4">
    <location>
        <begin position="115"/>
        <end position="187"/>
    </location>
</feature>
<dbReference type="SUPFAM" id="SSF54928">
    <property type="entry name" value="RNA-binding domain, RBD"/>
    <property type="match status" value="1"/>
</dbReference>
<sequence>MASADGVGSLGAEQNHLSVPVTDHGAWATAMNNLGIMPVGLGRQQLVSDSLCIQRFDTGLGLITPINPMMAGISLVPPPPVPPDMPVVKEIIHCQSCTLFPQNPNLPPPSTRERLPENATEEIIREMFDQCGEIIAIRKSKKNFCHIRFSEEFMVDKAIYLSGYRMRIGSSTDKKDSGRIHVDFAQARDDLYEWECKQRLLAREERHRRKIHEDRLRLPSPPPIVHYSEHEAALLAERLKDDHNFSEATAVLFSWIDRGEVNRRTANHFYSMIQSANSHVRRLMGEKAQHEEEMERAKEIFKNALMAILTQFEQITTVFTAATRQKAWDHFSKAQRKNIDIWRKQCEELRNAHSEEIMGIRREEEMEMSDDDLDQIPCKRMRSGENGVYDQSQASLKEENDSLRWQLDAYRNEVELLRKEQNKLGQADDEHTNTHSPEAQVQLLQQNMNNMQQVGERFLLLLHFLFLLLLLHSLLLLLLLLILCLLLFLLLLRFLILLLGGSLKSLLREAQTIKRGPDVIKRQILNEHTVCRIISTFLHVHPFGANLEYLWSYIQRLDSKVTAGELERLMVRLPSMFKQELSGVGATLEKRWKFCGFDSLGAA</sequence>
<reference evidence="5" key="2">
    <citation type="submission" date="2025-08" db="UniProtKB">
        <authorList>
            <consortium name="Ensembl"/>
        </authorList>
    </citation>
    <scope>IDENTIFICATION</scope>
</reference>
<keyword evidence="3" id="KW-0472">Membrane</keyword>
<evidence type="ECO:0000313" key="6">
    <source>
        <dbReference type="Proteomes" id="UP000472265"/>
    </source>
</evidence>
<keyword evidence="6" id="KW-1185">Reference proteome</keyword>
<dbReference type="GO" id="GO:0007624">
    <property type="term" value="P:ultradian rhythm"/>
    <property type="evidence" value="ECO:0007669"/>
    <property type="project" value="InterPro"/>
</dbReference>
<dbReference type="GO" id="GO:0009897">
    <property type="term" value="C:external side of plasma membrane"/>
    <property type="evidence" value="ECO:0007669"/>
    <property type="project" value="InterPro"/>
</dbReference>
<evidence type="ECO:0000256" key="1">
    <source>
        <dbReference type="PROSITE-ProRule" id="PRU00176"/>
    </source>
</evidence>
<dbReference type="AlphaFoldDB" id="A0A671UPK6"/>
<evidence type="ECO:0000313" key="5">
    <source>
        <dbReference type="Ensembl" id="ENSSAUP00010015853.1"/>
    </source>
</evidence>
<feature type="transmembrane region" description="Helical" evidence="3">
    <location>
        <begin position="458"/>
        <end position="479"/>
    </location>
</feature>
<keyword evidence="3" id="KW-1133">Transmembrane helix</keyword>
<dbReference type="OMA" id="MHNMQQE"/>
<dbReference type="InterPro" id="IPR038876">
    <property type="entry name" value="ENOX"/>
</dbReference>
<evidence type="ECO:0000256" key="3">
    <source>
        <dbReference type="SAM" id="Phobius"/>
    </source>
</evidence>
<reference evidence="5" key="1">
    <citation type="submission" date="2021-04" db="EMBL/GenBank/DDBJ databases">
        <authorList>
            <consortium name="Wellcome Sanger Institute Data Sharing"/>
        </authorList>
    </citation>
    <scope>NUCLEOTIDE SEQUENCE [LARGE SCALE GENOMIC DNA]</scope>
</reference>
<protein>
    <submittedName>
        <fullName evidence="5">Ecto-NOX disulfide-thiol exchanger 1</fullName>
    </submittedName>
</protein>
<dbReference type="InParanoid" id="A0A671UPK6"/>
<keyword evidence="2" id="KW-0175">Coiled coil</keyword>
<feature type="coiled-coil region" evidence="2">
    <location>
        <begin position="393"/>
        <end position="427"/>
    </location>
</feature>
<dbReference type="GO" id="GO:0003954">
    <property type="term" value="F:NADH dehydrogenase activity"/>
    <property type="evidence" value="ECO:0007669"/>
    <property type="project" value="TreeGrafter"/>
</dbReference>
<keyword evidence="1" id="KW-0694">RNA-binding</keyword>
<dbReference type="Pfam" id="PF23267">
    <property type="entry name" value="ENOX1"/>
    <property type="match status" value="1"/>
</dbReference>
<dbReference type="PANTHER" id="PTHR16001">
    <property type="entry name" value="ECTO-NOX DISULFIDE-THIOL EXCHANGER"/>
    <property type="match status" value="1"/>
</dbReference>
<organism evidence="5 6">
    <name type="scientific">Sparus aurata</name>
    <name type="common">Gilthead sea bream</name>
    <dbReference type="NCBI Taxonomy" id="8175"/>
    <lineage>
        <taxon>Eukaryota</taxon>
        <taxon>Metazoa</taxon>
        <taxon>Chordata</taxon>
        <taxon>Craniata</taxon>
        <taxon>Vertebrata</taxon>
        <taxon>Euteleostomi</taxon>
        <taxon>Actinopterygii</taxon>
        <taxon>Neopterygii</taxon>
        <taxon>Teleostei</taxon>
        <taxon>Neoteleostei</taxon>
        <taxon>Acanthomorphata</taxon>
        <taxon>Eupercaria</taxon>
        <taxon>Spariformes</taxon>
        <taxon>Sparidae</taxon>
        <taxon>Sparus</taxon>
    </lineage>
</organism>
<dbReference type="FunCoup" id="A0A671UPK6">
    <property type="interactions" value="704"/>
</dbReference>
<dbReference type="Pfam" id="PF00076">
    <property type="entry name" value="RRM_1"/>
    <property type="match status" value="1"/>
</dbReference>
<dbReference type="InterPro" id="IPR012677">
    <property type="entry name" value="Nucleotide-bd_a/b_plait_sf"/>
</dbReference>
<dbReference type="Gene3D" id="3.30.70.330">
    <property type="match status" value="1"/>
</dbReference>
<accession>A0A671UPK6</accession>
<dbReference type="InterPro" id="IPR056611">
    <property type="entry name" value="ENOX1/2_dom"/>
</dbReference>
<evidence type="ECO:0000256" key="2">
    <source>
        <dbReference type="SAM" id="Coils"/>
    </source>
</evidence>
<dbReference type="GO" id="GO:0003756">
    <property type="term" value="F:protein disulfide isomerase activity"/>
    <property type="evidence" value="ECO:0007669"/>
    <property type="project" value="TreeGrafter"/>
</dbReference>
<dbReference type="InterPro" id="IPR035979">
    <property type="entry name" value="RBD_domain_sf"/>
</dbReference>
<reference evidence="5" key="3">
    <citation type="submission" date="2025-09" db="UniProtKB">
        <authorList>
            <consortium name="Ensembl"/>
        </authorList>
    </citation>
    <scope>IDENTIFICATION</scope>
</reference>
<dbReference type="GO" id="GO:0001944">
    <property type="term" value="P:vasculature development"/>
    <property type="evidence" value="ECO:0007669"/>
    <property type="project" value="Ensembl"/>
</dbReference>
<evidence type="ECO:0000259" key="4">
    <source>
        <dbReference type="PROSITE" id="PS50102"/>
    </source>
</evidence>
<feature type="coiled-coil region" evidence="2">
    <location>
        <begin position="273"/>
        <end position="307"/>
    </location>
</feature>